<dbReference type="PANTHER" id="PTHR46387">
    <property type="entry name" value="POLYNUCLEOTIDYL TRANSFERASE, RIBONUCLEASE H-LIKE SUPERFAMILY PROTEIN"/>
    <property type="match status" value="1"/>
</dbReference>
<dbReference type="SUPFAM" id="SSF53098">
    <property type="entry name" value="Ribonuclease H-like"/>
    <property type="match status" value="1"/>
</dbReference>
<evidence type="ECO:0000313" key="2">
    <source>
        <dbReference type="EMBL" id="CAD9580342.1"/>
    </source>
</evidence>
<dbReference type="PANTHER" id="PTHR46387:SF2">
    <property type="entry name" value="RIBONUCLEASE HI"/>
    <property type="match status" value="1"/>
</dbReference>
<accession>A0A7S2KLB9</accession>
<dbReference type="Pfam" id="PF13456">
    <property type="entry name" value="RVT_3"/>
    <property type="match status" value="1"/>
</dbReference>
<dbReference type="GO" id="GO:0004523">
    <property type="term" value="F:RNA-DNA hybrid ribonuclease activity"/>
    <property type="evidence" value="ECO:0007669"/>
    <property type="project" value="InterPro"/>
</dbReference>
<feature type="domain" description="RNase H type-1" evidence="1">
    <location>
        <begin position="3"/>
        <end position="145"/>
    </location>
</feature>
<evidence type="ECO:0000259" key="1">
    <source>
        <dbReference type="PROSITE" id="PS50879"/>
    </source>
</evidence>
<organism evidence="2">
    <name type="scientific">Leptocylindrus danicus</name>
    <dbReference type="NCBI Taxonomy" id="163516"/>
    <lineage>
        <taxon>Eukaryota</taxon>
        <taxon>Sar</taxon>
        <taxon>Stramenopiles</taxon>
        <taxon>Ochrophyta</taxon>
        <taxon>Bacillariophyta</taxon>
        <taxon>Coscinodiscophyceae</taxon>
        <taxon>Chaetocerotophycidae</taxon>
        <taxon>Leptocylindrales</taxon>
        <taxon>Leptocylindraceae</taxon>
        <taxon>Leptocylindrus</taxon>
    </lineage>
</organism>
<proteinExistence type="predicted"/>
<dbReference type="CDD" id="cd09279">
    <property type="entry name" value="RNase_HI_like"/>
    <property type="match status" value="1"/>
</dbReference>
<reference evidence="2" key="1">
    <citation type="submission" date="2021-01" db="EMBL/GenBank/DDBJ databases">
        <authorList>
            <person name="Corre E."/>
            <person name="Pelletier E."/>
            <person name="Niang G."/>
            <person name="Scheremetjew M."/>
            <person name="Finn R."/>
            <person name="Kale V."/>
            <person name="Holt S."/>
            <person name="Cochrane G."/>
            <person name="Meng A."/>
            <person name="Brown T."/>
            <person name="Cohen L."/>
        </authorList>
    </citation>
    <scope>NUCLEOTIDE SEQUENCE</scope>
    <source>
        <strain evidence="2">B650</strain>
    </source>
</reference>
<dbReference type="AlphaFoldDB" id="A0A7S2KLB9"/>
<dbReference type="PROSITE" id="PS50879">
    <property type="entry name" value="RNASE_H_1"/>
    <property type="match status" value="1"/>
</dbReference>
<dbReference type="Gene3D" id="3.30.420.10">
    <property type="entry name" value="Ribonuclease H-like superfamily/Ribonuclease H"/>
    <property type="match status" value="1"/>
</dbReference>
<dbReference type="GO" id="GO:0003676">
    <property type="term" value="F:nucleic acid binding"/>
    <property type="evidence" value="ECO:0007669"/>
    <property type="project" value="InterPro"/>
</dbReference>
<dbReference type="EMBL" id="HBGY01015580">
    <property type="protein sequence ID" value="CAD9580342.1"/>
    <property type="molecule type" value="Transcribed_RNA"/>
</dbReference>
<dbReference type="InterPro" id="IPR036397">
    <property type="entry name" value="RNaseH_sf"/>
</dbReference>
<gene>
    <name evidence="2" type="ORF">LDAN0321_LOCUS10098</name>
</gene>
<dbReference type="InterPro" id="IPR012337">
    <property type="entry name" value="RNaseH-like_sf"/>
</dbReference>
<name>A0A7S2KLB9_9STRA</name>
<dbReference type="InterPro" id="IPR002156">
    <property type="entry name" value="RNaseH_domain"/>
</dbReference>
<protein>
    <recommendedName>
        <fullName evidence="1">RNase H type-1 domain-containing protein</fullName>
    </recommendedName>
</protein>
<sequence length="172" mass="19610">MSYYHRLIINFDGASRHNPHGPAGCGWVIYEMNGNGSEGNEVARGQKYLGHNVSNNQAEYEGVEAALQYLVDNSIECHGLYIRGDSEVVINQLDGVYAVRSPNIRGYYDAVVNLLDCISYHFVKYRHVERHMNDYADELANDAIREMEDGIWAQMNARQQYSDSSDSDSDWY</sequence>